<protein>
    <submittedName>
        <fullName evidence="1">Uncharacterized protein</fullName>
    </submittedName>
</protein>
<evidence type="ECO:0000313" key="2">
    <source>
        <dbReference type="Proteomes" id="UP000501466"/>
    </source>
</evidence>
<dbReference type="RefSeq" id="WP_173292262.1">
    <property type="nucleotide sequence ID" value="NZ_AP021888.1"/>
</dbReference>
<name>A0A6F8PR01_9GAMM</name>
<evidence type="ECO:0000313" key="1">
    <source>
        <dbReference type="EMBL" id="BBP44551.1"/>
    </source>
</evidence>
<dbReference type="KEGG" id="tzo:THMIRHAT_22970"/>
<sequence>MSRKTKRTAKQASYPFFLGNDFPRTETSLDINPDWSYGDGCNAGKAGAYDFIRYLCDSKACGGDLQLIALGLAKLPLTNGIRGFTVGFFSTMDDLLRDAYANDSVKGKVKSDIENRHLNNAELSPLSFRERGGEA</sequence>
<accession>A0A6F8PR01</accession>
<gene>
    <name evidence="1" type="ORF">THMIRHAT_22970</name>
</gene>
<proteinExistence type="predicted"/>
<dbReference type="EMBL" id="AP021888">
    <property type="protein sequence ID" value="BBP44551.1"/>
    <property type="molecule type" value="Genomic_DNA"/>
</dbReference>
<dbReference type="AlphaFoldDB" id="A0A6F8PR01"/>
<dbReference type="Proteomes" id="UP000501466">
    <property type="component" value="Chromosome"/>
</dbReference>
<reference evidence="2" key="1">
    <citation type="submission" date="2019-11" db="EMBL/GenBank/DDBJ databases">
        <title>Isolation and characterization of two novel species in the genus Thiomicrorhabdus.</title>
        <authorList>
            <person name="Mochizuki J."/>
            <person name="Kojima H."/>
            <person name="Fukui M."/>
        </authorList>
    </citation>
    <scope>NUCLEOTIDE SEQUENCE [LARGE SCALE GENOMIC DNA]</scope>
    <source>
        <strain evidence="2">AkT22</strain>
    </source>
</reference>
<keyword evidence="2" id="KW-1185">Reference proteome</keyword>
<organism evidence="1 2">
    <name type="scientific">Thiosulfativibrio zosterae</name>
    <dbReference type="NCBI Taxonomy" id="2675053"/>
    <lineage>
        <taxon>Bacteria</taxon>
        <taxon>Pseudomonadati</taxon>
        <taxon>Pseudomonadota</taxon>
        <taxon>Gammaproteobacteria</taxon>
        <taxon>Thiotrichales</taxon>
        <taxon>Piscirickettsiaceae</taxon>
        <taxon>Thiosulfativibrio</taxon>
    </lineage>
</organism>